<dbReference type="InterPro" id="IPR024079">
    <property type="entry name" value="MetalloPept_cat_dom_sf"/>
</dbReference>
<protein>
    <submittedName>
        <fullName evidence="8">Nep-26</fullName>
    </submittedName>
</protein>
<dbReference type="InterPro" id="IPR000718">
    <property type="entry name" value="Peptidase_M13"/>
</dbReference>
<keyword evidence="6" id="KW-0862">Zinc</keyword>
<keyword evidence="4" id="KW-0479">Metal-binding</keyword>
<dbReference type="CDD" id="cd08662">
    <property type="entry name" value="M13"/>
    <property type="match status" value="1"/>
</dbReference>
<evidence type="ECO:0000256" key="4">
    <source>
        <dbReference type="ARBA" id="ARBA00022723"/>
    </source>
</evidence>
<dbReference type="GO" id="GO:0016485">
    <property type="term" value="P:protein processing"/>
    <property type="evidence" value="ECO:0000318"/>
    <property type="project" value="GO_Central"/>
</dbReference>
<dbReference type="PRINTS" id="PR00786">
    <property type="entry name" value="NEPRILYSIN"/>
</dbReference>
<evidence type="ECO:0000256" key="7">
    <source>
        <dbReference type="ARBA" id="ARBA00023049"/>
    </source>
</evidence>
<dbReference type="PANTHER" id="PTHR11733:SF133">
    <property type="entry name" value="PHOSPHATE-REGULATING NEUTRAL ENDOPEPTIDASE PHEX"/>
    <property type="match status" value="1"/>
</dbReference>
<evidence type="ECO:0000256" key="6">
    <source>
        <dbReference type="ARBA" id="ARBA00022833"/>
    </source>
</evidence>
<name>A0A2A6B9J9_PRIPA</name>
<comment type="similarity">
    <text evidence="2">Belongs to the peptidase M13 family.</text>
</comment>
<dbReference type="GO" id="GO:0046872">
    <property type="term" value="F:metal ion binding"/>
    <property type="evidence" value="ECO:0007669"/>
    <property type="project" value="UniProtKB-KW"/>
</dbReference>
<evidence type="ECO:0000256" key="3">
    <source>
        <dbReference type="ARBA" id="ARBA00022670"/>
    </source>
</evidence>
<dbReference type="OrthoDB" id="6475849at2759"/>
<reference evidence="9" key="1">
    <citation type="journal article" date="2008" name="Nat. Genet.">
        <title>The Pristionchus pacificus genome provides a unique perspective on nematode lifestyle and parasitism.</title>
        <authorList>
            <person name="Dieterich C."/>
            <person name="Clifton S.W."/>
            <person name="Schuster L.N."/>
            <person name="Chinwalla A."/>
            <person name="Delehaunty K."/>
            <person name="Dinkelacker I."/>
            <person name="Fulton L."/>
            <person name="Fulton R."/>
            <person name="Godfrey J."/>
            <person name="Minx P."/>
            <person name="Mitreva M."/>
            <person name="Roeseler W."/>
            <person name="Tian H."/>
            <person name="Witte H."/>
            <person name="Yang S.P."/>
            <person name="Wilson R.K."/>
            <person name="Sommer R.J."/>
        </authorList>
    </citation>
    <scope>NUCLEOTIDE SEQUENCE [LARGE SCALE GENOMIC DNA]</scope>
    <source>
        <strain evidence="9">PS312</strain>
    </source>
</reference>
<dbReference type="AlphaFoldDB" id="A0A2A6B9J9"/>
<dbReference type="SUPFAM" id="SSF55486">
    <property type="entry name" value="Metalloproteases ('zincins'), catalytic domain"/>
    <property type="match status" value="1"/>
</dbReference>
<organism evidence="8 9">
    <name type="scientific">Pristionchus pacificus</name>
    <name type="common">Parasitic nematode worm</name>
    <dbReference type="NCBI Taxonomy" id="54126"/>
    <lineage>
        <taxon>Eukaryota</taxon>
        <taxon>Metazoa</taxon>
        <taxon>Ecdysozoa</taxon>
        <taxon>Nematoda</taxon>
        <taxon>Chromadorea</taxon>
        <taxon>Rhabditida</taxon>
        <taxon>Rhabditina</taxon>
        <taxon>Diplogasteromorpha</taxon>
        <taxon>Diplogasteroidea</taxon>
        <taxon>Neodiplogasteridae</taxon>
        <taxon>Pristionchus</taxon>
    </lineage>
</organism>
<dbReference type="PANTHER" id="PTHR11733">
    <property type="entry name" value="ZINC METALLOPROTEASE FAMILY M13 NEPRILYSIN-RELATED"/>
    <property type="match status" value="1"/>
</dbReference>
<dbReference type="Proteomes" id="UP000005239">
    <property type="component" value="Unassembled WGS sequence"/>
</dbReference>
<dbReference type="Pfam" id="PF05649">
    <property type="entry name" value="Peptidase_M13_N"/>
    <property type="match status" value="1"/>
</dbReference>
<dbReference type="InterPro" id="IPR042089">
    <property type="entry name" value="Peptidase_M13_dom_2"/>
</dbReference>
<comment type="cofactor">
    <cofactor evidence="1">
        <name>Zn(2+)</name>
        <dbReference type="ChEBI" id="CHEBI:29105"/>
    </cofactor>
</comment>
<evidence type="ECO:0000256" key="1">
    <source>
        <dbReference type="ARBA" id="ARBA00001947"/>
    </source>
</evidence>
<evidence type="ECO:0000256" key="2">
    <source>
        <dbReference type="ARBA" id="ARBA00007357"/>
    </source>
</evidence>
<accession>A0A8R1YJ96</accession>
<dbReference type="GO" id="GO:0004222">
    <property type="term" value="F:metalloendopeptidase activity"/>
    <property type="evidence" value="ECO:0000318"/>
    <property type="project" value="GO_Central"/>
</dbReference>
<dbReference type="EnsemblMetazoa" id="PPA27575.1">
    <property type="protein sequence ID" value="PPA27575.1"/>
    <property type="gene ID" value="WBGene00117129"/>
</dbReference>
<dbReference type="Gene3D" id="3.40.390.10">
    <property type="entry name" value="Collagenase (Catalytic Domain)"/>
    <property type="match status" value="1"/>
</dbReference>
<keyword evidence="5" id="KW-0378">Hydrolase</keyword>
<dbReference type="PROSITE" id="PS51885">
    <property type="entry name" value="NEPRILYSIN"/>
    <property type="match status" value="1"/>
</dbReference>
<sequence length="786" mass="87983">MTKDMRRRGLLTFLWNQDADDFAPLVAYSNSTSPEETTALKVTEDAYQSSRFYTIRCTRKRLLLFSIVFLSLLVLSSLLTAAIFNHILLNTCTTPSCIAASGALRRSAESSAATLHRINPEIADDRPAPCDDFYEYVCAGWMENTVKRTKGPAEWNAIHETAFRAFDRIEHVLTQIMQSPPLLKELTNSQRDAVNTYQKCMADNVEDAAAVFAYVDKEVGGWITTATNDMRLEDVLVGSYRMNAISVFAIAAVVNPKDNTHAALTIEEAVPILGTVAHYAAPVEYDVDLLLAGKAGNPLLNILKTTGYEVAGMLGMEITKEFEIGLAHAILFDTKLARISPLLHGDSDMQMETTLGDLRQMAGSSFDFYHFLRGFMAVPSSLSTKIIVAPGRAWLYRLLDLLKTYDNPEGQTIIKDYIKFKQFIMLYIHSGKLTVHKSPEGLEILDLLYNGNTDRNVFCLKRVGMSNQLGLVSLLERFFGVRLQENIKYAKEIVEATRKEYIDTLRTSAVVDNRDRPAMIEKAENIRIRLGIPEASRDVMALNRESELMINESMPWTIFFPNVMGNIHFNKMSRVHEPLNPDEWPADTNPFNVNVHYNFESNSILFPILMMLDQFVDSTLPSFYSYGGVGVFVGHEMSHGFDFKGRLHGPTGLDQNLTVGETSRNYEEKQKCFQAQYKNLGEMRTEDAVLSENIADNIAIGVAHKAWRKNNDLGKTLLPGLGLDPEKAFFVAYAQNWCALSKATSGTHSVEKLRVLGPLQNSAAFSEAFSCPVGSFMNPAKKCSLW</sequence>
<dbReference type="InterPro" id="IPR018497">
    <property type="entry name" value="Peptidase_M13_C"/>
</dbReference>
<evidence type="ECO:0000256" key="5">
    <source>
        <dbReference type="ARBA" id="ARBA00022801"/>
    </source>
</evidence>
<reference evidence="8" key="2">
    <citation type="submission" date="2022-06" db="UniProtKB">
        <authorList>
            <consortium name="EnsemblMetazoa"/>
        </authorList>
    </citation>
    <scope>IDENTIFICATION</scope>
    <source>
        <strain evidence="8">PS312</strain>
    </source>
</reference>
<proteinExistence type="inferred from homology"/>
<evidence type="ECO:0000313" key="9">
    <source>
        <dbReference type="Proteomes" id="UP000005239"/>
    </source>
</evidence>
<accession>A0A2A6B9J9</accession>
<gene>
    <name evidence="8" type="primary">WBGene00117129</name>
</gene>
<evidence type="ECO:0000313" key="8">
    <source>
        <dbReference type="EnsemblMetazoa" id="PPA27575.1"/>
    </source>
</evidence>
<dbReference type="Gene3D" id="1.10.1380.10">
    <property type="entry name" value="Neutral endopeptidase , domain2"/>
    <property type="match status" value="1"/>
</dbReference>
<keyword evidence="9" id="KW-1185">Reference proteome</keyword>
<dbReference type="InterPro" id="IPR008753">
    <property type="entry name" value="Peptidase_M13_N"/>
</dbReference>
<dbReference type="GO" id="GO:0005886">
    <property type="term" value="C:plasma membrane"/>
    <property type="evidence" value="ECO:0000318"/>
    <property type="project" value="GO_Central"/>
</dbReference>
<keyword evidence="3" id="KW-0645">Protease</keyword>
<keyword evidence="7" id="KW-0482">Metalloprotease</keyword>
<dbReference type="Pfam" id="PF01431">
    <property type="entry name" value="Peptidase_M13"/>
    <property type="match status" value="1"/>
</dbReference>